<dbReference type="PROSITE" id="PS50005">
    <property type="entry name" value="TPR"/>
    <property type="match status" value="1"/>
</dbReference>
<evidence type="ECO:0000313" key="4">
    <source>
        <dbReference type="Proteomes" id="UP000515908"/>
    </source>
</evidence>
<dbReference type="OrthoDB" id="1872379at2759"/>
<dbReference type="InterPro" id="IPR052769">
    <property type="entry name" value="TPR_domain_protein"/>
</dbReference>
<feature type="region of interest" description="Disordered" evidence="2">
    <location>
        <begin position="104"/>
        <end position="137"/>
    </location>
</feature>
<sequence length="273" mass="30513">MSRVEVLPTSSDEDETPVTTAHRDPTEAEEPTSAPLTPEESAAVFIQDVQARWEAMTEKTTDMEKAAELKTKGNSLFASRQYGEALAVYREAALLVPIRPIEKVKPPSIDEPTTEGGNEADKDKDGSPKAEEATPEDTTDYTLTAQLFCNGGICYFTLEDYENAMEMFSEAIRHDKKYTKAYLKRAESYYHLEKWSTAYADYETYTTLGGTLDAAAKARKGVAKEKTDEEMKKMMGELKEVGNKFLGLFGLSTDNFKFDKDPNSGGYSMRFEK</sequence>
<feature type="region of interest" description="Disordered" evidence="2">
    <location>
        <begin position="1"/>
        <end position="40"/>
    </location>
</feature>
<gene>
    <name evidence="3" type="ORF">ADEAN_000226800</name>
</gene>
<dbReference type="VEuPathDB" id="TriTrypDB:ADEAN_000226800"/>
<feature type="repeat" description="TPR" evidence="1">
    <location>
        <begin position="145"/>
        <end position="178"/>
    </location>
</feature>
<dbReference type="SUPFAM" id="SSF48452">
    <property type="entry name" value="TPR-like"/>
    <property type="match status" value="1"/>
</dbReference>
<protein>
    <submittedName>
        <fullName evidence="3">Uncharacterized protein</fullName>
    </submittedName>
</protein>
<dbReference type="PANTHER" id="PTHR46014">
    <property type="entry name" value="TETRATRICOPEPTIDE REPEAT PROTEIN 1"/>
    <property type="match status" value="1"/>
</dbReference>
<feature type="compositionally biased region" description="Basic and acidic residues" evidence="2">
    <location>
        <begin position="119"/>
        <end position="132"/>
    </location>
</feature>
<name>A0A7G2C7M8_9TRYP</name>
<reference evidence="3 4" key="1">
    <citation type="submission" date="2020-08" db="EMBL/GenBank/DDBJ databases">
        <authorList>
            <person name="Newling K."/>
            <person name="Davey J."/>
            <person name="Forrester S."/>
        </authorList>
    </citation>
    <scope>NUCLEOTIDE SEQUENCE [LARGE SCALE GENOMIC DNA]</scope>
    <source>
        <strain evidence="4">Crithidia deanei Carvalho (ATCC PRA-265)</strain>
    </source>
</reference>
<dbReference type="Gene3D" id="1.25.40.10">
    <property type="entry name" value="Tetratricopeptide repeat domain"/>
    <property type="match status" value="1"/>
</dbReference>
<dbReference type="PANTHER" id="PTHR46014:SF1">
    <property type="entry name" value="TETRATRICOPEPTIDE REPEAT PROTEIN 1"/>
    <property type="match status" value="1"/>
</dbReference>
<dbReference type="InterPro" id="IPR011990">
    <property type="entry name" value="TPR-like_helical_dom_sf"/>
</dbReference>
<evidence type="ECO:0000256" key="1">
    <source>
        <dbReference type="PROSITE-ProRule" id="PRU00339"/>
    </source>
</evidence>
<dbReference type="AlphaFoldDB" id="A0A7G2C7M8"/>
<keyword evidence="1" id="KW-0802">TPR repeat</keyword>
<accession>A0A7G2C7M8</accession>
<proteinExistence type="predicted"/>
<dbReference type="EMBL" id="LR877148">
    <property type="protein sequence ID" value="CAD2214817.1"/>
    <property type="molecule type" value="Genomic_DNA"/>
</dbReference>
<evidence type="ECO:0000256" key="2">
    <source>
        <dbReference type="SAM" id="MobiDB-lite"/>
    </source>
</evidence>
<dbReference type="Proteomes" id="UP000515908">
    <property type="component" value="Chromosome 04"/>
</dbReference>
<dbReference type="SMART" id="SM00028">
    <property type="entry name" value="TPR"/>
    <property type="match status" value="3"/>
</dbReference>
<dbReference type="InterPro" id="IPR019734">
    <property type="entry name" value="TPR_rpt"/>
</dbReference>
<keyword evidence="4" id="KW-1185">Reference proteome</keyword>
<evidence type="ECO:0000313" key="3">
    <source>
        <dbReference type="EMBL" id="CAD2214817.1"/>
    </source>
</evidence>
<organism evidence="3 4">
    <name type="scientific">Angomonas deanei</name>
    <dbReference type="NCBI Taxonomy" id="59799"/>
    <lineage>
        <taxon>Eukaryota</taxon>
        <taxon>Discoba</taxon>
        <taxon>Euglenozoa</taxon>
        <taxon>Kinetoplastea</taxon>
        <taxon>Metakinetoplastina</taxon>
        <taxon>Trypanosomatida</taxon>
        <taxon>Trypanosomatidae</taxon>
        <taxon>Strigomonadinae</taxon>
        <taxon>Angomonas</taxon>
    </lineage>
</organism>